<dbReference type="Pfam" id="PF00805">
    <property type="entry name" value="Pentapeptide"/>
    <property type="match status" value="1"/>
</dbReference>
<proteinExistence type="predicted"/>
<name>A0A7S4B0Q5_CHRCT</name>
<evidence type="ECO:0000256" key="1">
    <source>
        <dbReference type="SAM" id="SignalP"/>
    </source>
</evidence>
<protein>
    <recommendedName>
        <fullName evidence="3">Apple domain-containing protein</fullName>
    </recommendedName>
</protein>
<gene>
    <name evidence="2" type="ORF">PCAR00345_LOCUS2640</name>
</gene>
<dbReference type="AlphaFoldDB" id="A0A7S4B0Q5"/>
<dbReference type="InterPro" id="IPR001646">
    <property type="entry name" value="5peptide_repeat"/>
</dbReference>
<dbReference type="PANTHER" id="PTHR14136">
    <property type="entry name" value="BTB_POZ DOMAIN-CONTAINING PROTEIN KCTD9"/>
    <property type="match status" value="1"/>
</dbReference>
<dbReference type="PANTHER" id="PTHR14136:SF17">
    <property type="entry name" value="BTB_POZ DOMAIN-CONTAINING PROTEIN KCTD9"/>
    <property type="match status" value="1"/>
</dbReference>
<dbReference type="InterPro" id="IPR051082">
    <property type="entry name" value="Pentapeptide-BTB/POZ_domain"/>
</dbReference>
<organism evidence="2">
    <name type="scientific">Chrysotila carterae</name>
    <name type="common">Marine alga</name>
    <name type="synonym">Syracosphaera carterae</name>
    <dbReference type="NCBI Taxonomy" id="13221"/>
    <lineage>
        <taxon>Eukaryota</taxon>
        <taxon>Haptista</taxon>
        <taxon>Haptophyta</taxon>
        <taxon>Prymnesiophyceae</taxon>
        <taxon>Isochrysidales</taxon>
        <taxon>Isochrysidaceae</taxon>
        <taxon>Chrysotila</taxon>
    </lineage>
</organism>
<dbReference type="SUPFAM" id="SSF141571">
    <property type="entry name" value="Pentapeptide repeat-like"/>
    <property type="match status" value="1"/>
</dbReference>
<feature type="signal peptide" evidence="1">
    <location>
        <begin position="1"/>
        <end position="29"/>
    </location>
</feature>
<sequence length="341" mass="37551">MAHSYIAEYCRHLRPVLWLCAFALAVVQCQRSQGWLSTAGSCAGEGGRKGSFDEHWDWSIRDCRLACERSFDCLGFEYSSFKKPASTRCELHKEVLTHAQPVPDISCFLKDTPQARAAWNGRIDVAQVDAFGGSSMSKTTYSSERQACVDARYLQPGVTSLAQKDMRGCNLLDAPLVKLAMDNTAFDHARLERAQFDESIGKSCTFNDVLMTGASLAKANFEGSFFARSDMSNADMDMMVCKMCTFLRVSMRSASLRSAVFQEAIFEDVDFNKADAEHADFSKAKLTGSKFTNARLRGSIFSGADVTGVDFERADVSAEELAGAINVDKALNLPFDPMTVP</sequence>
<evidence type="ECO:0008006" key="3">
    <source>
        <dbReference type="Google" id="ProtNLM"/>
    </source>
</evidence>
<dbReference type="Pfam" id="PF13599">
    <property type="entry name" value="Pentapeptide_4"/>
    <property type="match status" value="1"/>
</dbReference>
<dbReference type="Gene3D" id="2.160.20.80">
    <property type="entry name" value="E3 ubiquitin-protein ligase SopA"/>
    <property type="match status" value="1"/>
</dbReference>
<reference evidence="2" key="1">
    <citation type="submission" date="2021-01" db="EMBL/GenBank/DDBJ databases">
        <authorList>
            <person name="Corre E."/>
            <person name="Pelletier E."/>
            <person name="Niang G."/>
            <person name="Scheremetjew M."/>
            <person name="Finn R."/>
            <person name="Kale V."/>
            <person name="Holt S."/>
            <person name="Cochrane G."/>
            <person name="Meng A."/>
            <person name="Brown T."/>
            <person name="Cohen L."/>
        </authorList>
    </citation>
    <scope>NUCLEOTIDE SEQUENCE</scope>
    <source>
        <strain evidence="2">CCMP645</strain>
    </source>
</reference>
<accession>A0A7S4B0Q5</accession>
<keyword evidence="1" id="KW-0732">Signal</keyword>
<evidence type="ECO:0000313" key="2">
    <source>
        <dbReference type="EMBL" id="CAE0750055.1"/>
    </source>
</evidence>
<dbReference type="EMBL" id="HBIZ01004700">
    <property type="protein sequence ID" value="CAE0750055.1"/>
    <property type="molecule type" value="Transcribed_RNA"/>
</dbReference>
<feature type="chain" id="PRO_5031253197" description="Apple domain-containing protein" evidence="1">
    <location>
        <begin position="30"/>
        <end position="341"/>
    </location>
</feature>